<name>A0A9X3RDN1_9BACL</name>
<sequence length="99" mass="11098">MGGESSLASTYYPPVEDDDITWGAHGATEKEIVYYFGQIINPQIQQITVFDEDVPIITSHGNRFFFKKVKGESLLQLPRNIKAFSKSGELIYSTLPDTP</sequence>
<dbReference type="RefSeq" id="WP_269926790.1">
    <property type="nucleotide sequence ID" value="NZ_JAMKBJ010000009.1"/>
</dbReference>
<comment type="caution">
    <text evidence="1">The sequence shown here is derived from an EMBL/GenBank/DDBJ whole genome shotgun (WGS) entry which is preliminary data.</text>
</comment>
<protein>
    <submittedName>
        <fullName evidence="1">Uncharacterized protein</fullName>
    </submittedName>
</protein>
<gene>
    <name evidence="1" type="ORF">M9R32_11055</name>
</gene>
<accession>A0A9X3RDN1</accession>
<reference evidence="1" key="1">
    <citation type="submission" date="2022-05" db="EMBL/GenBank/DDBJ databases">
        <authorList>
            <person name="Colautti A."/>
            <person name="Iacumin L."/>
        </authorList>
    </citation>
    <scope>NUCLEOTIDE SEQUENCE</scope>
    <source>
        <strain evidence="1">SK 55</strain>
    </source>
</reference>
<organism evidence="1 2">
    <name type="scientific">Paenisporosarcina quisquiliarum</name>
    <dbReference type="NCBI Taxonomy" id="365346"/>
    <lineage>
        <taxon>Bacteria</taxon>
        <taxon>Bacillati</taxon>
        <taxon>Bacillota</taxon>
        <taxon>Bacilli</taxon>
        <taxon>Bacillales</taxon>
        <taxon>Caryophanaceae</taxon>
        <taxon>Paenisporosarcina</taxon>
    </lineage>
</organism>
<evidence type="ECO:0000313" key="1">
    <source>
        <dbReference type="EMBL" id="MCZ8537721.1"/>
    </source>
</evidence>
<evidence type="ECO:0000313" key="2">
    <source>
        <dbReference type="Proteomes" id="UP001152173"/>
    </source>
</evidence>
<proteinExistence type="predicted"/>
<dbReference type="EMBL" id="JAMKBJ010000009">
    <property type="protein sequence ID" value="MCZ8537721.1"/>
    <property type="molecule type" value="Genomic_DNA"/>
</dbReference>
<keyword evidence="2" id="KW-1185">Reference proteome</keyword>
<dbReference type="Proteomes" id="UP001152173">
    <property type="component" value="Unassembled WGS sequence"/>
</dbReference>
<dbReference type="AlphaFoldDB" id="A0A9X3RDN1"/>